<dbReference type="EMBL" id="NJGD01000028">
    <property type="protein sequence ID" value="PJR09718.1"/>
    <property type="molecule type" value="Genomic_DNA"/>
</dbReference>
<evidence type="ECO:0000256" key="4">
    <source>
        <dbReference type="ARBA" id="ARBA00022679"/>
    </source>
</evidence>
<keyword evidence="8 9" id="KW-0961">Cell wall biogenesis/degradation</keyword>
<dbReference type="GO" id="GO:0071555">
    <property type="term" value="P:cell wall organization"/>
    <property type="evidence" value="ECO:0007669"/>
    <property type="project" value="UniProtKB-UniRule"/>
</dbReference>
<dbReference type="SUPFAM" id="SSF141523">
    <property type="entry name" value="L,D-transpeptidase catalytic domain-like"/>
    <property type="match status" value="1"/>
</dbReference>
<accession>A0A2J0YTX5</accession>
<keyword evidence="7 9" id="KW-0573">Peptidoglycan synthesis</keyword>
<dbReference type="AlphaFoldDB" id="A0A2J0YTX5"/>
<gene>
    <name evidence="11" type="ORF">CEJ86_30870</name>
</gene>
<dbReference type="InterPro" id="IPR038063">
    <property type="entry name" value="Transpep_catalytic_dom"/>
</dbReference>
<dbReference type="GO" id="GO:0071972">
    <property type="term" value="F:peptidoglycan L,D-transpeptidase activity"/>
    <property type="evidence" value="ECO:0007669"/>
    <property type="project" value="TreeGrafter"/>
</dbReference>
<dbReference type="GO" id="GO:0008360">
    <property type="term" value="P:regulation of cell shape"/>
    <property type="evidence" value="ECO:0007669"/>
    <property type="project" value="UniProtKB-UniRule"/>
</dbReference>
<evidence type="ECO:0000313" key="11">
    <source>
        <dbReference type="EMBL" id="PJR09718.1"/>
    </source>
</evidence>
<feature type="active site" description="Proton donor/acceptor" evidence="9">
    <location>
        <position position="221"/>
    </location>
</feature>
<evidence type="ECO:0000256" key="9">
    <source>
        <dbReference type="PROSITE-ProRule" id="PRU01373"/>
    </source>
</evidence>
<dbReference type="CDD" id="cd16913">
    <property type="entry name" value="YkuD_like"/>
    <property type="match status" value="1"/>
</dbReference>
<dbReference type="PANTHER" id="PTHR30582">
    <property type="entry name" value="L,D-TRANSPEPTIDASE"/>
    <property type="match status" value="1"/>
</dbReference>
<evidence type="ECO:0000256" key="8">
    <source>
        <dbReference type="ARBA" id="ARBA00023316"/>
    </source>
</evidence>
<dbReference type="UniPathway" id="UPA00219"/>
<protein>
    <recommendedName>
        <fullName evidence="10">L,D-TPase catalytic domain-containing protein</fullName>
    </recommendedName>
</protein>
<comment type="similarity">
    <text evidence="2">Belongs to the YkuD family.</text>
</comment>
<dbReference type="PANTHER" id="PTHR30582:SF24">
    <property type="entry name" value="L,D-TRANSPEPTIDASE ERFK_SRFK-RELATED"/>
    <property type="match status" value="1"/>
</dbReference>
<feature type="active site" description="Nucleophile" evidence="9">
    <location>
        <position position="237"/>
    </location>
</feature>
<evidence type="ECO:0000256" key="3">
    <source>
        <dbReference type="ARBA" id="ARBA00022676"/>
    </source>
</evidence>
<dbReference type="FunFam" id="2.40.440.10:FF:000002">
    <property type="entry name" value="L,D-transpeptidase ErfK/SrfK"/>
    <property type="match status" value="1"/>
</dbReference>
<dbReference type="GO" id="GO:0005576">
    <property type="term" value="C:extracellular region"/>
    <property type="evidence" value="ECO:0007669"/>
    <property type="project" value="TreeGrafter"/>
</dbReference>
<reference evidence="11 12" key="1">
    <citation type="submission" date="2017-06" db="EMBL/GenBank/DDBJ databases">
        <title>Ensifer strains isolated from leguminous trees and herbs display diverse denitrification phenotypes with some acting as strong N2O sinks.</title>
        <authorList>
            <person name="Woliy K."/>
            <person name="Mania D."/>
            <person name="Bakken L.R."/>
            <person name="Frostegard A."/>
        </authorList>
    </citation>
    <scope>NUCLEOTIDE SEQUENCE [LARGE SCALE GENOMIC DNA]</scope>
    <source>
        <strain evidence="11 12">AC50a</strain>
    </source>
</reference>
<sequence length="264" mass="28829">MGKPQDQKLSSGALIPEIGYIVSRRAVLSGLGVMTLLGASGCSQALELPSLGPLEPSGRMSPVGVDDMSTGSIPPISVDSNITDNSTMYASLIDNGFVIPAVPFQKIRPEFRRQIVIDPTGEAPGTIVVRLNERHLYWVQEGGEAIRYGVGIGKAGFEWHGRAEIQYTKQWPTWTPPKEMIARRPELVKWTRGQPGGLDNPLGARAHYIYKGGHDTGYRVHGSPEWWTIGTQASSGCVRMINQDVIDLYNRVKVSPTKVPIVVV</sequence>
<keyword evidence="4" id="KW-0808">Transferase</keyword>
<dbReference type="PROSITE" id="PS52029">
    <property type="entry name" value="LD_TPASE"/>
    <property type="match status" value="1"/>
</dbReference>
<evidence type="ECO:0000313" key="12">
    <source>
        <dbReference type="Proteomes" id="UP000231987"/>
    </source>
</evidence>
<evidence type="ECO:0000256" key="7">
    <source>
        <dbReference type="ARBA" id="ARBA00022984"/>
    </source>
</evidence>
<evidence type="ECO:0000256" key="6">
    <source>
        <dbReference type="ARBA" id="ARBA00022960"/>
    </source>
</evidence>
<dbReference type="InterPro" id="IPR050979">
    <property type="entry name" value="LD-transpeptidase"/>
</dbReference>
<dbReference type="Gene3D" id="2.40.440.10">
    <property type="entry name" value="L,D-transpeptidase catalytic domain-like"/>
    <property type="match status" value="1"/>
</dbReference>
<evidence type="ECO:0000256" key="2">
    <source>
        <dbReference type="ARBA" id="ARBA00005992"/>
    </source>
</evidence>
<name>A0A2J0YTX5_RHIML</name>
<comment type="pathway">
    <text evidence="1 9">Cell wall biogenesis; peptidoglycan biosynthesis.</text>
</comment>
<proteinExistence type="inferred from homology"/>
<dbReference type="Proteomes" id="UP000231987">
    <property type="component" value="Unassembled WGS sequence"/>
</dbReference>
<dbReference type="InterPro" id="IPR005490">
    <property type="entry name" value="LD_TPept_cat_dom"/>
</dbReference>
<keyword evidence="3" id="KW-0328">Glycosyltransferase</keyword>
<keyword evidence="5" id="KW-0378">Hydrolase</keyword>
<feature type="domain" description="L,D-TPase catalytic" evidence="10">
    <location>
        <begin position="125"/>
        <end position="264"/>
    </location>
</feature>
<evidence type="ECO:0000256" key="1">
    <source>
        <dbReference type="ARBA" id="ARBA00004752"/>
    </source>
</evidence>
<keyword evidence="6 9" id="KW-0133">Cell shape</keyword>
<dbReference type="Pfam" id="PF03734">
    <property type="entry name" value="YkuD"/>
    <property type="match status" value="1"/>
</dbReference>
<evidence type="ECO:0000259" key="10">
    <source>
        <dbReference type="PROSITE" id="PS52029"/>
    </source>
</evidence>
<evidence type="ECO:0000256" key="5">
    <source>
        <dbReference type="ARBA" id="ARBA00022801"/>
    </source>
</evidence>
<organism evidence="11 12">
    <name type="scientific">Rhizobium meliloti</name>
    <name type="common">Ensifer meliloti</name>
    <name type="synonym">Sinorhizobium meliloti</name>
    <dbReference type="NCBI Taxonomy" id="382"/>
    <lineage>
        <taxon>Bacteria</taxon>
        <taxon>Pseudomonadati</taxon>
        <taxon>Pseudomonadota</taxon>
        <taxon>Alphaproteobacteria</taxon>
        <taxon>Hyphomicrobiales</taxon>
        <taxon>Rhizobiaceae</taxon>
        <taxon>Sinorhizobium/Ensifer group</taxon>
        <taxon>Sinorhizobium</taxon>
    </lineage>
</organism>
<dbReference type="RefSeq" id="WP_100674811.1">
    <property type="nucleotide sequence ID" value="NZ_NJGD01000028.1"/>
</dbReference>
<dbReference type="GO" id="GO:0018104">
    <property type="term" value="P:peptidoglycan-protein cross-linking"/>
    <property type="evidence" value="ECO:0007669"/>
    <property type="project" value="TreeGrafter"/>
</dbReference>
<comment type="caution">
    <text evidence="11">The sequence shown here is derived from an EMBL/GenBank/DDBJ whole genome shotgun (WGS) entry which is preliminary data.</text>
</comment>
<dbReference type="GO" id="GO:0016757">
    <property type="term" value="F:glycosyltransferase activity"/>
    <property type="evidence" value="ECO:0007669"/>
    <property type="project" value="UniProtKB-KW"/>
</dbReference>